<organism evidence="5 6">
    <name type="scientific">Halomarina oriensis</name>
    <dbReference type="NCBI Taxonomy" id="671145"/>
    <lineage>
        <taxon>Archaea</taxon>
        <taxon>Methanobacteriati</taxon>
        <taxon>Methanobacteriota</taxon>
        <taxon>Stenosarchaea group</taxon>
        <taxon>Halobacteria</taxon>
        <taxon>Halobacteriales</taxon>
        <taxon>Natronomonadaceae</taxon>
        <taxon>Halomarina</taxon>
    </lineage>
</organism>
<dbReference type="GO" id="GO:0005576">
    <property type="term" value="C:extracellular region"/>
    <property type="evidence" value="ECO:0007669"/>
    <property type="project" value="InterPro"/>
</dbReference>
<dbReference type="SUPFAM" id="SSF53474">
    <property type="entry name" value="alpha/beta-Hydrolases"/>
    <property type="match status" value="1"/>
</dbReference>
<accession>A0A6B0GML5</accession>
<keyword evidence="1" id="KW-0732">Signal</keyword>
<dbReference type="EMBL" id="WSZK01000015">
    <property type="protein sequence ID" value="MWG34897.1"/>
    <property type="molecule type" value="Genomic_DNA"/>
</dbReference>
<evidence type="ECO:0000313" key="5">
    <source>
        <dbReference type="EMBL" id="MWG34897.1"/>
    </source>
</evidence>
<evidence type="ECO:0000259" key="4">
    <source>
        <dbReference type="PROSITE" id="PS50093"/>
    </source>
</evidence>
<dbReference type="Gene3D" id="2.60.40.10">
    <property type="entry name" value="Immunoglobulins"/>
    <property type="match status" value="1"/>
</dbReference>
<dbReference type="OrthoDB" id="275398at2157"/>
<dbReference type="NCBIfam" id="TIGR01840">
    <property type="entry name" value="esterase_phb"/>
    <property type="match status" value="1"/>
</dbReference>
<feature type="compositionally biased region" description="Gly residues" evidence="3">
    <location>
        <begin position="327"/>
        <end position="337"/>
    </location>
</feature>
<dbReference type="SUPFAM" id="SSF49299">
    <property type="entry name" value="PKD domain"/>
    <property type="match status" value="1"/>
</dbReference>
<dbReference type="InterPro" id="IPR035986">
    <property type="entry name" value="PKD_dom_sf"/>
</dbReference>
<sequence length="489" mass="50209">MSDVTRRNVLRTLGAAAATSAVASTATAAAGSFTDQRYDGRRYKRYVPSGYDGSTSTALVVMLHGCTQTPGGFASETRMNELAEQEGFLVVYPDQTSSANANECWNWFEPAHQQRGSGEPALVAGMTREVVDGFEVDPERVYLAGFSAGGGMAPIMGVTYPDLYSGIGVHSGLEYDAANSLTEATTAMNSGGPDPQQKGTLAYRDMGSRARVVPTVVFHGTSDYTVVTRNGHQAAEQATQTIDLAADDTDDDGTDYTAETTRTEQSAGHSYTVSEYADESGTVVVAKYIVDGMGHAWAGGASGGAYTDPDAPDASAVMWEFFESSDGGDGGGDGGGGDGDDGTNDAPAASVTANPTTAAVDESVTFDATGSTDSDGTVASYDWSFGDGATASGATASHAYGSAGSYTATVTVTDDAGATDSASVTVTVESTAGYCGTATNYAHGTAGRASQSMTGAYYAEGSDDYMGFPAYSSTLKETAPGYFEVVQNC</sequence>
<dbReference type="InterPro" id="IPR000601">
    <property type="entry name" value="PKD_dom"/>
</dbReference>
<dbReference type="SMART" id="SM00089">
    <property type="entry name" value="PKD"/>
    <property type="match status" value="1"/>
</dbReference>
<dbReference type="Gene3D" id="3.40.50.1820">
    <property type="entry name" value="alpha/beta hydrolase"/>
    <property type="match status" value="1"/>
</dbReference>
<dbReference type="InterPro" id="IPR029058">
    <property type="entry name" value="AB_hydrolase_fold"/>
</dbReference>
<dbReference type="CDD" id="cd00146">
    <property type="entry name" value="PKD"/>
    <property type="match status" value="1"/>
</dbReference>
<proteinExistence type="predicted"/>
<gene>
    <name evidence="5" type="ORF">GQS65_10405</name>
</gene>
<dbReference type="PROSITE" id="PS51318">
    <property type="entry name" value="TAT"/>
    <property type="match status" value="1"/>
</dbReference>
<dbReference type="AlphaFoldDB" id="A0A6B0GML5"/>
<protein>
    <submittedName>
        <fullName evidence="5">PHB depolymerase family esterase</fullName>
    </submittedName>
</protein>
<evidence type="ECO:0000256" key="2">
    <source>
        <dbReference type="ARBA" id="ARBA00022801"/>
    </source>
</evidence>
<dbReference type="GO" id="GO:0016787">
    <property type="term" value="F:hydrolase activity"/>
    <property type="evidence" value="ECO:0007669"/>
    <property type="project" value="UniProtKB-KW"/>
</dbReference>
<dbReference type="Proteomes" id="UP000451471">
    <property type="component" value="Unassembled WGS sequence"/>
</dbReference>
<dbReference type="InterPro" id="IPR022409">
    <property type="entry name" value="PKD/Chitinase_dom"/>
</dbReference>
<evidence type="ECO:0000256" key="3">
    <source>
        <dbReference type="SAM" id="MobiDB-lite"/>
    </source>
</evidence>
<feature type="region of interest" description="Disordered" evidence="3">
    <location>
        <begin position="246"/>
        <end position="269"/>
    </location>
</feature>
<dbReference type="InterPro" id="IPR010126">
    <property type="entry name" value="Esterase_phb"/>
</dbReference>
<dbReference type="PROSITE" id="PS50093">
    <property type="entry name" value="PKD"/>
    <property type="match status" value="1"/>
</dbReference>
<name>A0A6B0GML5_9EURY</name>
<reference evidence="5 6" key="1">
    <citation type="submission" date="2019-12" db="EMBL/GenBank/DDBJ databases">
        <title>Halocatena pleomorpha gen. nov. sp. nov., an extremely halophilic archaeon of family Halobacteriaceae isolated from saltpan soil.</title>
        <authorList>
            <person name="Pal Y."/>
            <person name="Verma A."/>
            <person name="Krishnamurthi S."/>
            <person name="Kumar P."/>
        </authorList>
    </citation>
    <scope>NUCLEOTIDE SEQUENCE [LARGE SCALE GENOMIC DNA]</scope>
    <source>
        <strain evidence="5 6">JCM 16495</strain>
    </source>
</reference>
<evidence type="ECO:0000313" key="6">
    <source>
        <dbReference type="Proteomes" id="UP000451471"/>
    </source>
</evidence>
<dbReference type="Pfam" id="PF18911">
    <property type="entry name" value="PKD_4"/>
    <property type="match status" value="1"/>
</dbReference>
<comment type="caution">
    <text evidence="5">The sequence shown here is derived from an EMBL/GenBank/DDBJ whole genome shotgun (WGS) entry which is preliminary data.</text>
</comment>
<dbReference type="InterPro" id="IPR013783">
    <property type="entry name" value="Ig-like_fold"/>
</dbReference>
<dbReference type="PANTHER" id="PTHR43037:SF1">
    <property type="entry name" value="BLL1128 PROTEIN"/>
    <property type="match status" value="1"/>
</dbReference>
<keyword evidence="2" id="KW-0378">Hydrolase</keyword>
<evidence type="ECO:0000256" key="1">
    <source>
        <dbReference type="ARBA" id="ARBA00022729"/>
    </source>
</evidence>
<keyword evidence="6" id="KW-1185">Reference proteome</keyword>
<dbReference type="InterPro" id="IPR050955">
    <property type="entry name" value="Plant_Biomass_Hydrol_Est"/>
</dbReference>
<dbReference type="PANTHER" id="PTHR43037">
    <property type="entry name" value="UNNAMED PRODUCT-RELATED"/>
    <property type="match status" value="1"/>
</dbReference>
<dbReference type="InterPro" id="IPR006311">
    <property type="entry name" value="TAT_signal"/>
</dbReference>
<feature type="region of interest" description="Disordered" evidence="3">
    <location>
        <begin position="322"/>
        <end position="358"/>
    </location>
</feature>
<feature type="domain" description="PKD" evidence="4">
    <location>
        <begin position="347"/>
        <end position="435"/>
    </location>
</feature>
<dbReference type="Pfam" id="PF10503">
    <property type="entry name" value="Esterase_PHB"/>
    <property type="match status" value="1"/>
</dbReference>